<name>A0ABP7MSJ6_9ACTN</name>
<dbReference type="InterPro" id="IPR029046">
    <property type="entry name" value="LolA/LolB/LppX"/>
</dbReference>
<accession>A0ABP7MSJ6</accession>
<comment type="caution">
    <text evidence="3">The sequence shown here is derived from an EMBL/GenBank/DDBJ whole genome shotgun (WGS) entry which is preliminary data.</text>
</comment>
<dbReference type="SUPFAM" id="SSF89392">
    <property type="entry name" value="Prokaryotic lipoproteins and lipoprotein localization factors"/>
    <property type="match status" value="1"/>
</dbReference>
<organism evidence="3 4">
    <name type="scientific">Streptomyces gulbargensis</name>
    <dbReference type="NCBI Taxonomy" id="364901"/>
    <lineage>
        <taxon>Bacteria</taxon>
        <taxon>Bacillati</taxon>
        <taxon>Actinomycetota</taxon>
        <taxon>Actinomycetes</taxon>
        <taxon>Kitasatosporales</taxon>
        <taxon>Streptomycetaceae</taxon>
        <taxon>Streptomyces</taxon>
    </lineage>
</organism>
<evidence type="ECO:0000313" key="4">
    <source>
        <dbReference type="Proteomes" id="UP001501000"/>
    </source>
</evidence>
<feature type="region of interest" description="Disordered" evidence="1">
    <location>
        <begin position="27"/>
        <end position="52"/>
    </location>
</feature>
<dbReference type="PROSITE" id="PS51257">
    <property type="entry name" value="PROKAR_LIPOPROTEIN"/>
    <property type="match status" value="1"/>
</dbReference>
<dbReference type="Proteomes" id="UP001501000">
    <property type="component" value="Unassembled WGS sequence"/>
</dbReference>
<dbReference type="Gene3D" id="2.50.20.20">
    <property type="match status" value="1"/>
</dbReference>
<feature type="signal peptide" evidence="2">
    <location>
        <begin position="1"/>
        <end position="26"/>
    </location>
</feature>
<evidence type="ECO:0008006" key="5">
    <source>
        <dbReference type="Google" id="ProtNLM"/>
    </source>
</evidence>
<dbReference type="EMBL" id="BAABAJ010000014">
    <property type="protein sequence ID" value="GAA3929316.1"/>
    <property type="molecule type" value="Genomic_DNA"/>
</dbReference>
<evidence type="ECO:0000313" key="3">
    <source>
        <dbReference type="EMBL" id="GAA3929316.1"/>
    </source>
</evidence>
<dbReference type="RefSeq" id="WP_345285252.1">
    <property type="nucleotide sequence ID" value="NZ_BAABAJ010000014.1"/>
</dbReference>
<feature type="compositionally biased region" description="Low complexity" evidence="1">
    <location>
        <begin position="27"/>
        <end position="37"/>
    </location>
</feature>
<feature type="chain" id="PRO_5045907090" description="Lipoprotein" evidence="2">
    <location>
        <begin position="27"/>
        <end position="264"/>
    </location>
</feature>
<reference evidence="4" key="1">
    <citation type="journal article" date="2019" name="Int. J. Syst. Evol. Microbiol.">
        <title>The Global Catalogue of Microorganisms (GCM) 10K type strain sequencing project: providing services to taxonomists for standard genome sequencing and annotation.</title>
        <authorList>
            <consortium name="The Broad Institute Genomics Platform"/>
            <consortium name="The Broad Institute Genome Sequencing Center for Infectious Disease"/>
            <person name="Wu L."/>
            <person name="Ma J."/>
        </authorList>
    </citation>
    <scope>NUCLEOTIDE SEQUENCE [LARGE SCALE GENOMIC DNA]</scope>
    <source>
        <strain evidence="4">JCM 16956</strain>
    </source>
</reference>
<keyword evidence="4" id="KW-1185">Reference proteome</keyword>
<evidence type="ECO:0000256" key="2">
    <source>
        <dbReference type="SAM" id="SignalP"/>
    </source>
</evidence>
<gene>
    <name evidence="3" type="ORF">GCM10022244_42940</name>
</gene>
<keyword evidence="2" id="KW-0732">Signal</keyword>
<sequence>MHAPRRPRPVRTAFAGALCAALTAGAAACGPSSTTGTGTTGTGSGTASPAAPAGPFGDLTGALIADKAMAATRDARSLTMDISLTTADGPIKAYVSADTAGKCSGTMTVGTAGTAELIKPDATTAYIRFDEAFLREESKGESPEVQAAVLKELKGRWTKMAVSDPDARDMVELCDLKRLLSTFEGGSGAVKGRETTVGGRKALTLTEKDGAETYTLHVATEGTPHLLRIATTGGEEPMTVTFSGYGRPVTARVPAAKDVVDPAG</sequence>
<protein>
    <recommendedName>
        <fullName evidence="5">Lipoprotein</fullName>
    </recommendedName>
</protein>
<evidence type="ECO:0000256" key="1">
    <source>
        <dbReference type="SAM" id="MobiDB-lite"/>
    </source>
</evidence>
<proteinExistence type="predicted"/>